<proteinExistence type="predicted"/>
<sequence>MVFEQHPTSLQQHPPFTQQLMDPAYFHFTGSTGCRSDALAILRLLGKKWIERI</sequence>
<gene>
    <name evidence="1" type="ORF">MENT_LOCUS49946</name>
</gene>
<comment type="caution">
    <text evidence="1">The sequence shown here is derived from an EMBL/GenBank/DDBJ whole genome shotgun (WGS) entry which is preliminary data.</text>
</comment>
<reference evidence="1 2" key="1">
    <citation type="submission" date="2020-08" db="EMBL/GenBank/DDBJ databases">
        <authorList>
            <person name="Koutsovoulos G."/>
            <person name="Danchin GJ E."/>
        </authorList>
    </citation>
    <scope>NUCLEOTIDE SEQUENCE [LARGE SCALE GENOMIC DNA]</scope>
</reference>
<evidence type="ECO:0000313" key="1">
    <source>
        <dbReference type="EMBL" id="CAD2196755.1"/>
    </source>
</evidence>
<dbReference type="Proteomes" id="UP000580250">
    <property type="component" value="Unassembled WGS sequence"/>
</dbReference>
<accession>A0A6V7XC39</accession>
<organism evidence="1 2">
    <name type="scientific">Meloidogyne enterolobii</name>
    <name type="common">Root-knot nematode worm</name>
    <name type="synonym">Meloidogyne mayaguensis</name>
    <dbReference type="NCBI Taxonomy" id="390850"/>
    <lineage>
        <taxon>Eukaryota</taxon>
        <taxon>Metazoa</taxon>
        <taxon>Ecdysozoa</taxon>
        <taxon>Nematoda</taxon>
        <taxon>Chromadorea</taxon>
        <taxon>Rhabditida</taxon>
        <taxon>Tylenchina</taxon>
        <taxon>Tylenchomorpha</taxon>
        <taxon>Tylenchoidea</taxon>
        <taxon>Meloidogynidae</taxon>
        <taxon>Meloidogyninae</taxon>
        <taxon>Meloidogyne</taxon>
    </lineage>
</organism>
<dbReference type="AlphaFoldDB" id="A0A6V7XC39"/>
<evidence type="ECO:0000313" key="2">
    <source>
        <dbReference type="Proteomes" id="UP000580250"/>
    </source>
</evidence>
<dbReference type="EMBL" id="CAJEWN010001354">
    <property type="protein sequence ID" value="CAD2196755.1"/>
    <property type="molecule type" value="Genomic_DNA"/>
</dbReference>
<protein>
    <submittedName>
        <fullName evidence="1">Uncharacterized protein</fullName>
    </submittedName>
</protein>
<name>A0A6V7XC39_MELEN</name>